<evidence type="ECO:0000313" key="3">
    <source>
        <dbReference type="Proteomes" id="UP000054937"/>
    </source>
</evidence>
<reference evidence="2 3" key="1">
    <citation type="journal article" date="2015" name="Sci. Rep.">
        <title>Genome of the facultative scuticociliatosis pathogen Pseudocohnilembus persalinus provides insight into its virulence through horizontal gene transfer.</title>
        <authorList>
            <person name="Xiong J."/>
            <person name="Wang G."/>
            <person name="Cheng J."/>
            <person name="Tian M."/>
            <person name="Pan X."/>
            <person name="Warren A."/>
            <person name="Jiang C."/>
            <person name="Yuan D."/>
            <person name="Miao W."/>
        </authorList>
    </citation>
    <scope>NUCLEOTIDE SEQUENCE [LARGE SCALE GENOMIC DNA]</scope>
    <source>
        <strain evidence="2">36N120E</strain>
    </source>
</reference>
<gene>
    <name evidence="2" type="ORF">PPERSA_02513</name>
</gene>
<keyword evidence="1" id="KW-0472">Membrane</keyword>
<accession>A0A0V0QAZ7</accession>
<evidence type="ECO:0000313" key="2">
    <source>
        <dbReference type="EMBL" id="KRW99401.1"/>
    </source>
</evidence>
<feature type="transmembrane region" description="Helical" evidence="1">
    <location>
        <begin position="72"/>
        <end position="95"/>
    </location>
</feature>
<proteinExistence type="predicted"/>
<keyword evidence="1" id="KW-1133">Transmembrane helix</keyword>
<keyword evidence="1" id="KW-0812">Transmembrane</keyword>
<dbReference type="AlphaFoldDB" id="A0A0V0QAZ7"/>
<dbReference type="Proteomes" id="UP000054937">
    <property type="component" value="Unassembled WGS sequence"/>
</dbReference>
<name>A0A0V0QAZ7_PSEPJ</name>
<dbReference type="InParanoid" id="A0A0V0QAZ7"/>
<keyword evidence="3" id="KW-1185">Reference proteome</keyword>
<sequence>MYYYAQDIYLLTGSDFLATVENFFPPLQSYYLEYILNSFIEIVQTGLNEASEALFETYYYYYYYYKGFLCPYPLLVFVVFIFFFFLIVFLLFLSFSLSNC</sequence>
<comment type="caution">
    <text evidence="2">The sequence shown here is derived from an EMBL/GenBank/DDBJ whole genome shotgun (WGS) entry which is preliminary data.</text>
</comment>
<protein>
    <submittedName>
        <fullName evidence="2">Uncharacterized protein</fullName>
    </submittedName>
</protein>
<organism evidence="2 3">
    <name type="scientific">Pseudocohnilembus persalinus</name>
    <name type="common">Ciliate</name>
    <dbReference type="NCBI Taxonomy" id="266149"/>
    <lineage>
        <taxon>Eukaryota</taxon>
        <taxon>Sar</taxon>
        <taxon>Alveolata</taxon>
        <taxon>Ciliophora</taxon>
        <taxon>Intramacronucleata</taxon>
        <taxon>Oligohymenophorea</taxon>
        <taxon>Scuticociliatia</taxon>
        <taxon>Philasterida</taxon>
        <taxon>Pseudocohnilembidae</taxon>
        <taxon>Pseudocohnilembus</taxon>
    </lineage>
</organism>
<evidence type="ECO:0000256" key="1">
    <source>
        <dbReference type="SAM" id="Phobius"/>
    </source>
</evidence>
<dbReference type="EMBL" id="LDAU01000214">
    <property type="protein sequence ID" value="KRW99401.1"/>
    <property type="molecule type" value="Genomic_DNA"/>
</dbReference>